<keyword evidence="7" id="KW-1015">Disulfide bond</keyword>
<dbReference type="GO" id="GO:0034599">
    <property type="term" value="P:cellular response to oxidative stress"/>
    <property type="evidence" value="ECO:0007669"/>
    <property type="project" value="TreeGrafter"/>
</dbReference>
<dbReference type="InterPro" id="IPR013766">
    <property type="entry name" value="Thioredoxin_domain"/>
</dbReference>
<dbReference type="InterPro" id="IPR000866">
    <property type="entry name" value="AhpC/TSA"/>
</dbReference>
<dbReference type="Gene3D" id="3.40.30.10">
    <property type="entry name" value="Glutaredoxin"/>
    <property type="match status" value="1"/>
</dbReference>
<comment type="similarity">
    <text evidence="10">Belongs to the peroxiredoxin family. BCP/PrxQ subfamily.</text>
</comment>
<reference evidence="16" key="1">
    <citation type="submission" date="2016-11" db="EMBL/GenBank/DDBJ databases">
        <authorList>
            <person name="Varghese N."/>
            <person name="Submissions S."/>
        </authorList>
    </citation>
    <scope>NUCLEOTIDE SEQUENCE [LARGE SCALE GENOMIC DNA]</scope>
    <source>
        <strain evidence="16">DSM 22212</strain>
    </source>
</reference>
<dbReference type="OrthoDB" id="9812811at2"/>
<proteinExistence type="inferred from homology"/>
<dbReference type="Pfam" id="PF00578">
    <property type="entry name" value="AhpC-TSA"/>
    <property type="match status" value="1"/>
</dbReference>
<dbReference type="PROSITE" id="PS51352">
    <property type="entry name" value="THIOREDOXIN_2"/>
    <property type="match status" value="1"/>
</dbReference>
<evidence type="ECO:0000313" key="15">
    <source>
        <dbReference type="EMBL" id="SHK12730.1"/>
    </source>
</evidence>
<name>A0A1M6PXS9_9BACT</name>
<dbReference type="SUPFAM" id="SSF52833">
    <property type="entry name" value="Thioredoxin-like"/>
    <property type="match status" value="1"/>
</dbReference>
<feature type="active site" description="Cysteine sulfenic acid (-SOH) intermediate; for peroxidase activity" evidence="13">
    <location>
        <position position="44"/>
    </location>
</feature>
<dbReference type="STRING" id="633813.SAMN04488087_0377"/>
<feature type="domain" description="Thioredoxin" evidence="14">
    <location>
        <begin position="2"/>
        <end position="153"/>
    </location>
</feature>
<dbReference type="PANTHER" id="PTHR42801">
    <property type="entry name" value="THIOREDOXIN-DEPENDENT PEROXIDE REDUCTASE"/>
    <property type="match status" value="1"/>
</dbReference>
<accession>A0A1M6PXS9</accession>
<dbReference type="GO" id="GO:0045454">
    <property type="term" value="P:cell redox homeostasis"/>
    <property type="evidence" value="ECO:0007669"/>
    <property type="project" value="TreeGrafter"/>
</dbReference>
<dbReference type="FunFam" id="3.40.30.10:FF:000007">
    <property type="entry name" value="Thioredoxin-dependent thiol peroxidase"/>
    <property type="match status" value="1"/>
</dbReference>
<evidence type="ECO:0000256" key="12">
    <source>
        <dbReference type="ARBA" id="ARBA00049091"/>
    </source>
</evidence>
<evidence type="ECO:0000313" key="16">
    <source>
        <dbReference type="Proteomes" id="UP000185812"/>
    </source>
</evidence>
<evidence type="ECO:0000256" key="9">
    <source>
        <dbReference type="ARBA" id="ARBA00032824"/>
    </source>
</evidence>
<evidence type="ECO:0000256" key="1">
    <source>
        <dbReference type="ARBA" id="ARBA00003330"/>
    </source>
</evidence>
<dbReference type="GO" id="GO:0005737">
    <property type="term" value="C:cytoplasm"/>
    <property type="evidence" value="ECO:0007669"/>
    <property type="project" value="TreeGrafter"/>
</dbReference>
<dbReference type="NCBIfam" id="NF006960">
    <property type="entry name" value="PRK09437.1"/>
    <property type="match status" value="1"/>
</dbReference>
<dbReference type="EC" id="1.11.1.24" evidence="3"/>
<keyword evidence="4" id="KW-0575">Peroxidase</keyword>
<dbReference type="InterPro" id="IPR024706">
    <property type="entry name" value="Peroxiredoxin_AhpC-typ"/>
</dbReference>
<evidence type="ECO:0000256" key="8">
    <source>
        <dbReference type="ARBA" id="ARBA00023284"/>
    </source>
</evidence>
<evidence type="ECO:0000256" key="13">
    <source>
        <dbReference type="PIRSR" id="PIRSR000239-1"/>
    </source>
</evidence>
<dbReference type="GO" id="GO:0008379">
    <property type="term" value="F:thioredoxin peroxidase activity"/>
    <property type="evidence" value="ECO:0007669"/>
    <property type="project" value="TreeGrafter"/>
</dbReference>
<gene>
    <name evidence="15" type="ORF">SAMN04488087_0377</name>
</gene>
<organism evidence="15 16">
    <name type="scientific">Rhodothermus profundi</name>
    <dbReference type="NCBI Taxonomy" id="633813"/>
    <lineage>
        <taxon>Bacteria</taxon>
        <taxon>Pseudomonadati</taxon>
        <taxon>Rhodothermota</taxon>
        <taxon>Rhodothermia</taxon>
        <taxon>Rhodothermales</taxon>
        <taxon>Rhodothermaceae</taxon>
        <taxon>Rhodothermus</taxon>
    </lineage>
</organism>
<evidence type="ECO:0000256" key="3">
    <source>
        <dbReference type="ARBA" id="ARBA00013017"/>
    </source>
</evidence>
<comment type="subunit">
    <text evidence="2">Monomer.</text>
</comment>
<evidence type="ECO:0000256" key="6">
    <source>
        <dbReference type="ARBA" id="ARBA00023002"/>
    </source>
</evidence>
<comment type="catalytic activity">
    <reaction evidence="12">
        <text>a hydroperoxide + [thioredoxin]-dithiol = an alcohol + [thioredoxin]-disulfide + H2O</text>
        <dbReference type="Rhea" id="RHEA:62620"/>
        <dbReference type="Rhea" id="RHEA-COMP:10698"/>
        <dbReference type="Rhea" id="RHEA-COMP:10700"/>
        <dbReference type="ChEBI" id="CHEBI:15377"/>
        <dbReference type="ChEBI" id="CHEBI:29950"/>
        <dbReference type="ChEBI" id="CHEBI:30879"/>
        <dbReference type="ChEBI" id="CHEBI:35924"/>
        <dbReference type="ChEBI" id="CHEBI:50058"/>
        <dbReference type="EC" id="1.11.1.24"/>
    </reaction>
</comment>
<dbReference type="Proteomes" id="UP000185812">
    <property type="component" value="Unassembled WGS sequence"/>
</dbReference>
<evidence type="ECO:0000256" key="4">
    <source>
        <dbReference type="ARBA" id="ARBA00022559"/>
    </source>
</evidence>
<evidence type="ECO:0000256" key="5">
    <source>
        <dbReference type="ARBA" id="ARBA00022862"/>
    </source>
</evidence>
<dbReference type="PIRSF" id="PIRSF000239">
    <property type="entry name" value="AHPC"/>
    <property type="match status" value="1"/>
</dbReference>
<evidence type="ECO:0000259" key="14">
    <source>
        <dbReference type="PROSITE" id="PS51352"/>
    </source>
</evidence>
<dbReference type="InterPro" id="IPR050924">
    <property type="entry name" value="Peroxiredoxin_BCP/PrxQ"/>
</dbReference>
<keyword evidence="16" id="KW-1185">Reference proteome</keyword>
<evidence type="ECO:0000256" key="10">
    <source>
        <dbReference type="ARBA" id="ARBA00038489"/>
    </source>
</evidence>
<keyword evidence="6" id="KW-0560">Oxidoreductase</keyword>
<evidence type="ECO:0000256" key="2">
    <source>
        <dbReference type="ARBA" id="ARBA00011245"/>
    </source>
</evidence>
<dbReference type="InterPro" id="IPR036249">
    <property type="entry name" value="Thioredoxin-like_sf"/>
</dbReference>
<evidence type="ECO:0000256" key="11">
    <source>
        <dbReference type="ARBA" id="ARBA00042639"/>
    </source>
</evidence>
<dbReference type="EMBL" id="FRAU01000001">
    <property type="protein sequence ID" value="SHK12730.1"/>
    <property type="molecule type" value="Genomic_DNA"/>
</dbReference>
<comment type="function">
    <text evidence="1">Thiol-specific peroxidase that catalyzes the reduction of hydrogen peroxide and organic hydroperoxides to water and alcohols, respectively. Plays a role in cell protection against oxidative stress by detoxifying peroxides and as sensor of hydrogen peroxide-mediated signaling events.</text>
</comment>
<keyword evidence="8" id="KW-0676">Redox-active center</keyword>
<sequence length="153" mass="17445">MPEVGQEAPDFEGVDQHGRTIRLRDFRGKKVALYFYPKDDTPGCTKQACSLRDGYVQLQQAGIAVLGVSADDVESHRRFAEKYSLPFPLIADPEARICQAYGVWGERTLYGRKFLGIRRTTFLIDENGMIRRVIRRPRVDQHADEVLKEFGLA</sequence>
<dbReference type="CDD" id="cd03017">
    <property type="entry name" value="PRX_BCP"/>
    <property type="match status" value="1"/>
</dbReference>
<keyword evidence="5" id="KW-0049">Antioxidant</keyword>
<evidence type="ECO:0000256" key="7">
    <source>
        <dbReference type="ARBA" id="ARBA00023157"/>
    </source>
</evidence>
<dbReference type="AlphaFoldDB" id="A0A1M6PXS9"/>
<protein>
    <recommendedName>
        <fullName evidence="3">thioredoxin-dependent peroxiredoxin</fullName>
        <ecNumber evidence="3">1.11.1.24</ecNumber>
    </recommendedName>
    <alternativeName>
        <fullName evidence="9">Thioredoxin peroxidase</fullName>
    </alternativeName>
    <alternativeName>
        <fullName evidence="11">Thioredoxin-dependent peroxiredoxin Bcp</fullName>
    </alternativeName>
</protein>
<dbReference type="PANTHER" id="PTHR42801:SF4">
    <property type="entry name" value="AHPC_TSA FAMILY PROTEIN"/>
    <property type="match status" value="1"/>
</dbReference>